<name>A0A1I6K5J4_9EURY</name>
<dbReference type="STRING" id="767519.SAMN05216559_0228"/>
<evidence type="ECO:0000313" key="1">
    <source>
        <dbReference type="EMBL" id="SFR86502.1"/>
    </source>
</evidence>
<dbReference type="Proteomes" id="UP000199062">
    <property type="component" value="Unassembled WGS sequence"/>
</dbReference>
<sequence length="92" mass="10028">MAFDNVTFFEVNLPNEVFSSDRTGETDVEHVDVEADDDSDQSGGSKGKLFLVALVLAGVAVAVQRFRSGGDDDEEIEMAYEEPGVEVERTEP</sequence>
<accession>A0A1I6K5J4</accession>
<evidence type="ECO:0000313" key="2">
    <source>
        <dbReference type="Proteomes" id="UP000199062"/>
    </source>
</evidence>
<protein>
    <submittedName>
        <fullName evidence="1">Uncharacterized protein</fullName>
    </submittedName>
</protein>
<keyword evidence="2" id="KW-1185">Reference proteome</keyword>
<dbReference type="AlphaFoldDB" id="A0A1I6K5J4"/>
<organism evidence="1 2">
    <name type="scientific">Halomicrobium zhouii</name>
    <dbReference type="NCBI Taxonomy" id="767519"/>
    <lineage>
        <taxon>Archaea</taxon>
        <taxon>Methanobacteriati</taxon>
        <taxon>Methanobacteriota</taxon>
        <taxon>Stenosarchaea group</taxon>
        <taxon>Halobacteria</taxon>
        <taxon>Halobacteriales</taxon>
        <taxon>Haloarculaceae</taxon>
        <taxon>Halomicrobium</taxon>
    </lineage>
</organism>
<reference evidence="1 2" key="1">
    <citation type="submission" date="2016-10" db="EMBL/GenBank/DDBJ databases">
        <authorList>
            <person name="de Groot N.N."/>
        </authorList>
    </citation>
    <scope>NUCLEOTIDE SEQUENCE [LARGE SCALE GENOMIC DNA]</scope>
    <source>
        <strain evidence="1 2">CGMCC 1.10457</strain>
    </source>
</reference>
<dbReference type="EMBL" id="FOZK01000001">
    <property type="protein sequence ID" value="SFR86502.1"/>
    <property type="molecule type" value="Genomic_DNA"/>
</dbReference>
<proteinExistence type="predicted"/>
<dbReference type="RefSeq" id="WP_089813076.1">
    <property type="nucleotide sequence ID" value="NZ_FOZK01000001.1"/>
</dbReference>
<gene>
    <name evidence="1" type="ORF">SAMN05216559_0228</name>
</gene>